<proteinExistence type="predicted"/>
<dbReference type="AlphaFoldDB" id="A0A437QMB5"/>
<dbReference type="EMBL" id="SACS01000013">
    <property type="protein sequence ID" value="RVU35653.1"/>
    <property type="molecule type" value="Genomic_DNA"/>
</dbReference>
<protein>
    <recommendedName>
        <fullName evidence="4">RcnB family protein</fullName>
    </recommendedName>
</protein>
<evidence type="ECO:0000313" key="3">
    <source>
        <dbReference type="Proteomes" id="UP000283077"/>
    </source>
</evidence>
<dbReference type="Gene3D" id="3.10.450.160">
    <property type="entry name" value="inner membrane protein cigr"/>
    <property type="match status" value="1"/>
</dbReference>
<organism evidence="2 3">
    <name type="scientific">Rheinheimera riviphila</name>
    <dbReference type="NCBI Taxonomy" id="1834037"/>
    <lineage>
        <taxon>Bacteria</taxon>
        <taxon>Pseudomonadati</taxon>
        <taxon>Pseudomonadota</taxon>
        <taxon>Gammaproteobacteria</taxon>
        <taxon>Chromatiales</taxon>
        <taxon>Chromatiaceae</taxon>
        <taxon>Rheinheimera</taxon>
    </lineage>
</organism>
<dbReference type="RefSeq" id="WP_127699428.1">
    <property type="nucleotide sequence ID" value="NZ_SACS01000013.1"/>
</dbReference>
<evidence type="ECO:0008006" key="4">
    <source>
        <dbReference type="Google" id="ProtNLM"/>
    </source>
</evidence>
<reference evidence="2 3" key="1">
    <citation type="submission" date="2019-01" db="EMBL/GenBank/DDBJ databases">
        <authorList>
            <person name="Chen W.-M."/>
        </authorList>
    </citation>
    <scope>NUCLEOTIDE SEQUENCE [LARGE SCALE GENOMIC DNA]</scope>
    <source>
        <strain evidence="2 3">KYPC3</strain>
    </source>
</reference>
<dbReference type="OrthoDB" id="6433631at2"/>
<evidence type="ECO:0000313" key="2">
    <source>
        <dbReference type="EMBL" id="RVU35653.1"/>
    </source>
</evidence>
<sequence length="163" mass="16911">MANYRKITLLLISLSLIGTSTAALAEPPAHAKGAQKAGKKAEKGAAKHLSDSNATLAAAGTGIVASTTIGGVTINARISVGQAREMAVSYQQTGYSSLPPGIRKNLARGKPLPPGIAKKLQSSPMLQQLPQHPGYEWRACGTDLVLVSIASQVIAEVLIDVFN</sequence>
<dbReference type="Proteomes" id="UP000283077">
    <property type="component" value="Unassembled WGS sequence"/>
</dbReference>
<evidence type="ECO:0000256" key="1">
    <source>
        <dbReference type="SAM" id="SignalP"/>
    </source>
</evidence>
<keyword evidence="3" id="KW-1185">Reference proteome</keyword>
<feature type="signal peptide" evidence="1">
    <location>
        <begin position="1"/>
        <end position="25"/>
    </location>
</feature>
<feature type="chain" id="PRO_5019103762" description="RcnB family protein" evidence="1">
    <location>
        <begin position="26"/>
        <end position="163"/>
    </location>
</feature>
<name>A0A437QMB5_9GAMM</name>
<keyword evidence="1" id="KW-0732">Signal</keyword>
<gene>
    <name evidence="2" type="ORF">EOE67_12545</name>
</gene>
<comment type="caution">
    <text evidence="2">The sequence shown here is derived from an EMBL/GenBank/DDBJ whole genome shotgun (WGS) entry which is preliminary data.</text>
</comment>
<dbReference type="NCBIfam" id="NF040487">
    <property type="entry name" value="T3SS_CigR_fam"/>
    <property type="match status" value="1"/>
</dbReference>
<accession>A0A437QMB5</accession>